<organism evidence="1 2">
    <name type="scientific">Homo sapiens</name>
    <name type="common">Human</name>
    <dbReference type="NCBI Taxonomy" id="9606"/>
    <lineage>
        <taxon>Eukaryota</taxon>
        <taxon>Metazoa</taxon>
        <taxon>Chordata</taxon>
        <taxon>Craniata</taxon>
        <taxon>Vertebrata</taxon>
        <taxon>Euteleostomi</taxon>
        <taxon>Mammalia</taxon>
        <taxon>Eutheria</taxon>
        <taxon>Euarchontoglires</taxon>
        <taxon>Primates</taxon>
        <taxon>Haplorrhini</taxon>
        <taxon>Catarrhini</taxon>
        <taxon>Hominidae</taxon>
        <taxon>Homo</taxon>
    </lineage>
</organism>
<name>A0A096LNX2_HUMAN</name>
<reference evidence="1" key="1">
    <citation type="journal article" date="2001" name="Nature">
        <title>Initial sequencing and analysis of the human genome.</title>
        <authorList>
            <consortium name="International Human Genome Sequencing Consortium"/>
            <person name="Lander E.S."/>
            <person name="Linton L.M."/>
            <person name="Birren B."/>
            <person name="Nusbaum C."/>
            <person name="Zody M.C."/>
            <person name="Baldwin J."/>
            <person name="Devon K."/>
            <person name="Dewar K."/>
            <person name="Doyle M."/>
            <person name="FitzHugh W."/>
            <person name="Funke R."/>
            <person name="Gage D."/>
            <person name="Harris K."/>
            <person name="Heaford A."/>
            <person name="Howland J."/>
            <person name="Kann L."/>
            <person name="Lehoczky J."/>
            <person name="LeVine R."/>
            <person name="McEwan P."/>
            <person name="McKernan K."/>
            <person name="Meldrim J."/>
            <person name="Mesirov J.P."/>
            <person name="Miranda C."/>
            <person name="Morris W."/>
            <person name="Naylor J."/>
            <person name="Raymond C."/>
            <person name="Rosetti M."/>
            <person name="Santos R."/>
            <person name="Sheridan A."/>
            <person name="Sougnez C."/>
            <person name="Stange-Thomann N."/>
            <person name="Stojanovic N."/>
            <person name="Subramanian A."/>
            <person name="Wyman D."/>
            <person name="Rogers J."/>
            <person name="Sulston J."/>
            <person name="Ainscough R."/>
            <person name="Beck S."/>
            <person name="Bentley D."/>
            <person name="Burton J."/>
            <person name="Clee C."/>
            <person name="Carter N."/>
            <person name="Coulson A."/>
            <person name="Deadman R."/>
            <person name="Deloukas P."/>
            <person name="Dunham A."/>
            <person name="Dunham I."/>
            <person name="Durbin R."/>
            <person name="French L."/>
            <person name="Grafham D."/>
            <person name="Gregory S."/>
            <person name="Hubbard T."/>
            <person name="Humphray S."/>
            <person name="Hunt A."/>
            <person name="Jones M."/>
            <person name="Lloyd C."/>
            <person name="McMurray A."/>
            <person name="Matthews L."/>
            <person name="Mercer S."/>
            <person name="Milne S."/>
            <person name="Mullikin J.C."/>
            <person name="Mungall A."/>
            <person name="Plumb R."/>
            <person name="Ross M."/>
            <person name="Shownkeen R."/>
            <person name="Sims S."/>
            <person name="Waterston R.H."/>
            <person name="Wilson R.K."/>
            <person name="Hillier L.W."/>
            <person name="McPherson J.D."/>
            <person name="Marra M.A."/>
            <person name="Mardis E.R."/>
            <person name="Fulton L.A."/>
            <person name="Chinwalla A.T."/>
            <person name="Pepin K.H."/>
            <person name="Gish W.R."/>
            <person name="Chissoe S.L."/>
            <person name="Wendl M.C."/>
            <person name="Delehaunty K.D."/>
            <person name="Miner T.L."/>
            <person name="Delehaunty A."/>
            <person name="Kramer J.B."/>
            <person name="Cook L.L."/>
            <person name="Fulton R.S."/>
            <person name="Johnson D.L."/>
            <person name="Minx P.J."/>
            <person name="Clifton S.W."/>
            <person name="Hawkins T."/>
            <person name="Branscomb E."/>
            <person name="Predki P."/>
            <person name="Richardson P."/>
            <person name="Wenning S."/>
            <person name="Slezak T."/>
            <person name="Doggett N."/>
            <person name="Cheng J.F."/>
            <person name="Olsen A."/>
            <person name="Lucas S."/>
            <person name="Elkin C."/>
            <person name="Uberbacher E."/>
            <person name="Frazier M."/>
            <person name="Gibbs R.A."/>
            <person name="Muzny D.M."/>
            <person name="Scherer S.E."/>
            <person name="Bouck J.B."/>
            <person name="Sodergren E.J."/>
            <person name="Worley K.C."/>
            <person name="Rives C.M."/>
            <person name="Gorrell J.H."/>
            <person name="Metzker M.L."/>
            <person name="Naylor S.L."/>
            <person name="Kucherlapati R.S."/>
            <person name="Nelson D.L."/>
            <person name="Weinstock G.M."/>
            <person name="Sakaki Y."/>
            <person name="Fujiyama A."/>
            <person name="Hattori M."/>
            <person name="Yada T."/>
            <person name="Toyoda A."/>
            <person name="Itoh T."/>
            <person name="Kawagoe C."/>
            <person name="Watanabe H."/>
            <person name="Totoki Y."/>
            <person name="Taylor T."/>
            <person name="Weissenbach J."/>
            <person name="Heilig R."/>
            <person name="Saurin W."/>
            <person name="Artiguenave F."/>
            <person name="Brottier P."/>
            <person name="Bruls T."/>
            <person name="Pelletier E."/>
            <person name="Robert C."/>
            <person name="Wincker P."/>
            <person name="Smith D.R."/>
            <person name="Doucette-Stamm L."/>
            <person name="Rubenfield M."/>
            <person name="Weinstock K."/>
            <person name="Lee H.M."/>
            <person name="Dubois J."/>
            <person name="Rosenthal A."/>
            <person name="Platzer M."/>
            <person name="Nyakatura G."/>
            <person name="Taudien S."/>
            <person name="Rump A."/>
            <person name="Yang H."/>
            <person name="Yu J."/>
            <person name="Wang J."/>
            <person name="Huang G."/>
            <person name="Gu J."/>
            <person name="Hood L."/>
            <person name="Rowen L."/>
            <person name="Madan A."/>
            <person name="Qin S."/>
            <person name="Davis R.W."/>
            <person name="Federspiel N.A."/>
            <person name="Abola A.P."/>
            <person name="Proctor M.J."/>
            <person name="Myers R.M."/>
            <person name="Schmutz J."/>
            <person name="Dickson M."/>
            <person name="Grimwood J."/>
            <person name="Cox D.R."/>
            <person name="Olson M.V."/>
            <person name="Kaul R."/>
            <person name="Raymond C."/>
            <person name="Shimizu N."/>
            <person name="Kawasaki K."/>
            <person name="Minoshima S."/>
            <person name="Evans G.A."/>
            <person name="Athanasiou M."/>
            <person name="Schultz R."/>
            <person name="Roe B.A."/>
            <person name="Chen F."/>
            <person name="Pan H."/>
            <person name="Ramser J."/>
            <person name="Lehrach H."/>
            <person name="Reinhardt R."/>
            <person name="McCombie W.R."/>
            <person name="de la Bastide M."/>
            <person name="Dedhia N."/>
            <person name="Blocker H."/>
            <person name="Hornischer K."/>
            <person name="Nordsiek G."/>
            <person name="Agarwala R."/>
            <person name="Aravind L."/>
            <person name="Bailey J.A."/>
            <person name="Bateman A."/>
            <person name="Batzoglou S."/>
            <person name="Birney E."/>
            <person name="Bork P."/>
            <person name="Brown D.G."/>
            <person name="Burge C.B."/>
            <person name="Cerutti L."/>
            <person name="Chen H.C."/>
            <person name="Church D."/>
            <person name="Clamp M."/>
            <person name="Copley R.R."/>
            <person name="Doerks T."/>
            <person name="Eddy S.R."/>
            <person name="Eichler E.E."/>
            <person name="Furey T.S."/>
            <person name="Galagan J."/>
            <person name="Gilbert J.G."/>
            <person name="Harmon C."/>
            <person name="Hayashizaki Y."/>
            <person name="Haussler D."/>
            <person name="Hermjakob H."/>
            <person name="Hokamp K."/>
            <person name="Jang W."/>
            <person name="Johnson L.S."/>
            <person name="Jones T.A."/>
            <person name="Kasif S."/>
            <person name="Kaspryzk A."/>
            <person name="Kennedy S."/>
            <person name="Kent W.J."/>
            <person name="Kitts P."/>
            <person name="Koonin E.V."/>
            <person name="Korf I."/>
            <person name="Kulp D."/>
            <person name="Lancet D."/>
            <person name="Lowe T.M."/>
            <person name="McLysaght A."/>
            <person name="Mikkelsen T."/>
            <person name="Moran J.V."/>
            <person name="Mulder N."/>
            <person name="Pollara V.J."/>
            <person name="Ponting C.P."/>
            <person name="Schuler G."/>
            <person name="Schultz J."/>
            <person name="Slater G."/>
            <person name="Smit A.F."/>
            <person name="Stupka E."/>
            <person name="Szustakowski J."/>
            <person name="Thierry-Mieg D."/>
            <person name="Thierry-Mieg J."/>
            <person name="Wagner L."/>
            <person name="Wallis J."/>
            <person name="Wheeler R."/>
            <person name="Williams A."/>
            <person name="Wolf Y.I."/>
            <person name="Wolfe K.H."/>
            <person name="Yang S.P."/>
            <person name="Yeh R.F."/>
            <person name="Collins F."/>
            <person name="Guyer M.S."/>
            <person name="Peterson J."/>
            <person name="Felsenfeld A."/>
            <person name="Wetterstrand K.A."/>
            <person name="Patrinos A."/>
            <person name="Morgan M.J."/>
            <person name="de Jong P."/>
            <person name="Catanese J.J."/>
            <person name="Osoegawa K."/>
            <person name="Shizuya H."/>
            <person name="Choi S."/>
            <person name="Chen Y.J."/>
        </authorList>
    </citation>
    <scope>NUCLEOTIDE SEQUENCE [LARGE SCALE GENOMIC DNA]</scope>
</reference>
<dbReference type="HGNC" id="HGNC:8687">
    <property type="gene designation" value="PCDHB2"/>
</dbReference>
<dbReference type="VEuPathDB" id="HostDB:ENSG00000112852"/>
<dbReference type="EMBL" id="AC244517">
    <property type="status" value="NOT_ANNOTATED_CDS"/>
    <property type="molecule type" value="Genomic_DNA"/>
</dbReference>
<dbReference type="AlphaFoldDB" id="A0A096LNX2"/>
<reference evidence="1" key="4">
    <citation type="submission" date="2025-05" db="UniProtKB">
        <authorList>
            <consortium name="Ensembl"/>
        </authorList>
    </citation>
    <scope>IDENTIFICATION</scope>
</reference>
<dbReference type="OpenTargets" id="ENSG00000112852"/>
<evidence type="ECO:0000313" key="2">
    <source>
        <dbReference type="Proteomes" id="UP000005640"/>
    </source>
</evidence>
<dbReference type="UCSC" id="uc063hyz.1">
    <property type="organism name" value="human"/>
</dbReference>
<dbReference type="Proteomes" id="UP000005640">
    <property type="component" value="Chromosome 5"/>
</dbReference>
<dbReference type="OrthoDB" id="6252479at2759"/>
<evidence type="ECO:0000313" key="1">
    <source>
        <dbReference type="Ensembl" id="ENSP00000485270.1"/>
    </source>
</evidence>
<dbReference type="Ensembl" id="ENST00000708340.1">
    <property type="protein sequence ID" value="ENSP00000517181.1"/>
    <property type="gene ID" value="ENSG00000291672.1"/>
</dbReference>
<reference evidence="1 2" key="2">
    <citation type="journal article" date="2004" name="Nature">
        <title>The DNA sequence and comparative analysis of human chromosome 5.</title>
        <authorList>
            <person name="Schmutz J."/>
            <person name="Martin J."/>
            <person name="Terry A."/>
            <person name="Couronne O."/>
            <person name="Grimwood J."/>
            <person name="Lowry S."/>
            <person name="Gordon L.A."/>
            <person name="Scott D."/>
            <person name="Xie G."/>
            <person name="Huang W."/>
            <person name="Hellsten U."/>
            <person name="Tran-Gyamfi M."/>
            <person name="She X."/>
            <person name="Prabhakar S."/>
            <person name="Aerts A."/>
            <person name="Altherr M."/>
            <person name="Bajorek E."/>
            <person name="Black S."/>
            <person name="Branscomb E."/>
            <person name="Caoile C."/>
            <person name="Challacombe J.F."/>
            <person name="Chan Y.M."/>
            <person name="Denys M."/>
            <person name="Detter J.C."/>
            <person name="Escobar J."/>
            <person name="Flowers D."/>
            <person name="Fotopulos D."/>
            <person name="Glavina T."/>
            <person name="Gomez M."/>
            <person name="Gonzales E."/>
            <person name="Goodstein D."/>
            <person name="Grigoriev I."/>
            <person name="Groza M."/>
            <person name="Hammon N."/>
            <person name="Hawkins T."/>
            <person name="Haydu L."/>
            <person name="Israni S."/>
            <person name="Jett J."/>
            <person name="Kadner K."/>
            <person name="Kimball H."/>
            <person name="Kobayashi A."/>
            <person name="Lopez F."/>
            <person name="Lou Y."/>
            <person name="Martinez D."/>
            <person name="Medina C."/>
            <person name="Morgan J."/>
            <person name="Nandkeshwar R."/>
            <person name="Noonan J.P."/>
            <person name="Pitluck S."/>
            <person name="Pollard M."/>
            <person name="Predki P."/>
            <person name="Priest J."/>
            <person name="Ramirez L."/>
            <person name="Retterer J."/>
            <person name="Rodriguez A."/>
            <person name="Rogers S."/>
            <person name="Salamov A."/>
            <person name="Salazar A."/>
            <person name="Thayer N."/>
            <person name="Tice H."/>
            <person name="Tsai M."/>
            <person name="Ustaszewska A."/>
            <person name="Vo N."/>
            <person name="Wheeler J."/>
            <person name="Wu K."/>
            <person name="Yang J."/>
            <person name="Dickson M."/>
            <person name="Cheng J.F."/>
            <person name="Eichler E.E."/>
            <person name="Olsen A."/>
            <person name="Pennacchio L.A."/>
            <person name="Rokhsar D.S."/>
            <person name="Richardson P."/>
            <person name="Lucas S.M."/>
            <person name="Myers R.M."/>
            <person name="Rubin E.M."/>
        </authorList>
    </citation>
    <scope>NUCLEOTIDE SEQUENCE [LARGE SCALE GENOMIC DNA]</scope>
</reference>
<keyword evidence="2" id="KW-1185">Reference proteome</keyword>
<accession>A0A096LNX2</accession>
<dbReference type="HOGENOM" id="CLU_215518_0_0_1"/>
<dbReference type="Ensembl" id="ENST00000624874.1">
    <property type="protein sequence ID" value="ENSP00000485270.1"/>
    <property type="gene ID" value="ENSG00000112852.7"/>
</dbReference>
<dbReference type="Antibodypedia" id="27181">
    <property type="antibodies" value="53 antibodies from 9 providers"/>
</dbReference>
<dbReference type="ExpressionAtlas" id="A0A096LNX2">
    <property type="expression patterns" value="baseline and differential"/>
</dbReference>
<proteinExistence type="predicted"/>
<sequence>MEAGEGKERVPKQRKYHSWNYFLNRTCPGLGCRNQQSPKLHNQSQFPLSS</sequence>
<protein>
    <submittedName>
        <fullName evidence="1">Protocadherin beta 2</fullName>
    </submittedName>
</protein>
<gene>
    <name evidence="1" type="primary">PCDHB2</name>
</gene>
<dbReference type="Bgee" id="ENSG00000112852">
    <property type="expression patterns" value="Expressed in primordial germ cell in gonad and 105 other cell types or tissues"/>
</dbReference>
<dbReference type="GeneTree" id="ENSGT00940000163333"/>
<reference evidence="1" key="3">
    <citation type="journal article" date="2004" name="Nature">
        <title>Finishing the euchromatic sequence of the human genome.</title>
        <authorList>
            <consortium name="International Human Genome Sequencing Consortium"/>
        </authorList>
    </citation>
    <scope>NUCLEOTIDE SEQUENCE [LARGE SCALE GENOMIC DNA]</scope>
</reference>